<comment type="function">
    <text evidence="12">Flavin transferase that catalyzes the transfer of the FMN moiety of FAD and its covalent binding to the hydroxyl group of a threonine residue in a target flavoprotein.</text>
</comment>
<keyword evidence="12" id="KW-0997">Cell inner membrane</keyword>
<dbReference type="PIRSF" id="PIRSF006268">
    <property type="entry name" value="ApbE"/>
    <property type="match status" value="1"/>
</dbReference>
<keyword evidence="12" id="KW-0472">Membrane</keyword>
<dbReference type="STRING" id="180332.GCA_000797495_00691"/>
<evidence type="ECO:0000256" key="11">
    <source>
        <dbReference type="PIRSR" id="PIRSR006268-2"/>
    </source>
</evidence>
<reference evidence="13 14" key="1">
    <citation type="journal article" date="2019" name="Anaerobe">
        <title>Detection of Robinsoniella peoriensis in multiple bone samples of a trauma patient.</title>
        <authorList>
            <person name="Schrottner P."/>
            <person name="Hartwich K."/>
            <person name="Bunk B."/>
            <person name="Schober I."/>
            <person name="Helbig S."/>
            <person name="Rudolph W.W."/>
            <person name="Gunzer F."/>
        </authorList>
    </citation>
    <scope>NUCLEOTIDE SEQUENCE [LARGE SCALE GENOMIC DNA]</scope>
    <source>
        <strain evidence="13 14">DSM 106044</strain>
    </source>
</reference>
<keyword evidence="4 10" id="KW-0808">Transferase</keyword>
<evidence type="ECO:0000313" key="14">
    <source>
        <dbReference type="Proteomes" id="UP000306509"/>
    </source>
</evidence>
<evidence type="ECO:0000256" key="8">
    <source>
        <dbReference type="ARBA" id="ARBA00031306"/>
    </source>
</evidence>
<feature type="chain" id="PRO_5039751152" description="FAD:protein FMN transferase" evidence="12">
    <location>
        <begin position="22"/>
        <end position="327"/>
    </location>
</feature>
<dbReference type="GO" id="GO:0016740">
    <property type="term" value="F:transferase activity"/>
    <property type="evidence" value="ECO:0007669"/>
    <property type="project" value="UniProtKB-UniRule"/>
</dbReference>
<feature type="binding site" evidence="11">
    <location>
        <position position="168"/>
    </location>
    <ligand>
        <name>Mg(2+)</name>
        <dbReference type="ChEBI" id="CHEBI:18420"/>
    </ligand>
</feature>
<comment type="similarity">
    <text evidence="10 12">Belongs to the ApbE family.</text>
</comment>
<feature type="binding site" evidence="11">
    <location>
        <position position="286"/>
    </location>
    <ligand>
        <name>Mg(2+)</name>
        <dbReference type="ChEBI" id="CHEBI:18420"/>
    </ligand>
</feature>
<evidence type="ECO:0000256" key="7">
    <source>
        <dbReference type="ARBA" id="ARBA00022842"/>
    </source>
</evidence>
<comment type="subcellular location">
    <subcellularLocation>
        <location evidence="12">Cell inner membrane</location>
        <topology evidence="12">Lipid-anchor</topology>
        <orientation evidence="12">Periplasmic side</orientation>
    </subcellularLocation>
</comment>
<dbReference type="Proteomes" id="UP000306509">
    <property type="component" value="Unassembled WGS sequence"/>
</dbReference>
<comment type="cofactor">
    <cofactor evidence="11">
        <name>Mg(2+)</name>
        <dbReference type="ChEBI" id="CHEBI:18420"/>
    </cofactor>
    <cofactor evidence="11">
        <name>Mn(2+)</name>
        <dbReference type="ChEBI" id="CHEBI:29035"/>
    </cofactor>
    <text evidence="11">Magnesium. Can also use manganese.</text>
</comment>
<evidence type="ECO:0000256" key="6">
    <source>
        <dbReference type="ARBA" id="ARBA00022827"/>
    </source>
</evidence>
<keyword evidence="5 10" id="KW-0479">Metal-binding</keyword>
<name>A0A4U8Q6A5_9FIRM</name>
<dbReference type="InterPro" id="IPR024932">
    <property type="entry name" value="ApbE"/>
</dbReference>
<evidence type="ECO:0000313" key="13">
    <source>
        <dbReference type="EMBL" id="TLC99863.1"/>
    </source>
</evidence>
<keyword evidence="14" id="KW-1185">Reference proteome</keyword>
<dbReference type="InterPro" id="IPR003374">
    <property type="entry name" value="ApbE-like_sf"/>
</dbReference>
<keyword evidence="12" id="KW-1003">Cell membrane</keyword>
<dbReference type="RefSeq" id="WP_027294659.1">
    <property type="nucleotide sequence ID" value="NZ_CAUSDN010000125.1"/>
</dbReference>
<keyword evidence="6 10" id="KW-0274">FAD</keyword>
<organism evidence="13 14">
    <name type="scientific">Robinsoniella peoriensis</name>
    <dbReference type="NCBI Taxonomy" id="180332"/>
    <lineage>
        <taxon>Bacteria</taxon>
        <taxon>Bacillati</taxon>
        <taxon>Bacillota</taxon>
        <taxon>Clostridia</taxon>
        <taxon>Lachnospirales</taxon>
        <taxon>Lachnospiraceae</taxon>
        <taxon>Robinsoniella</taxon>
    </lineage>
</organism>
<feature type="signal peptide" evidence="12">
    <location>
        <begin position="1"/>
        <end position="21"/>
    </location>
</feature>
<dbReference type="PANTHER" id="PTHR30040">
    <property type="entry name" value="THIAMINE BIOSYNTHESIS LIPOPROTEIN APBE"/>
    <property type="match status" value="1"/>
</dbReference>
<keyword evidence="3 10" id="KW-0285">Flavoprotein</keyword>
<dbReference type="PROSITE" id="PS51257">
    <property type="entry name" value="PROKAR_LIPOPROTEIN"/>
    <property type="match status" value="1"/>
</dbReference>
<gene>
    <name evidence="13" type="primary">apbE</name>
    <name evidence="13" type="ORF">DSM106044_03295</name>
</gene>
<proteinExistence type="inferred from homology"/>
<dbReference type="SUPFAM" id="SSF143631">
    <property type="entry name" value="ApbE-like"/>
    <property type="match status" value="1"/>
</dbReference>
<sequence precursor="true">MKTIYKLLTFCMLACCLLLSACSSSREPISKQGFLLDTVIQITLYDTGNESLLDESFAVCEKYEQLLSKTVATSDVSRINQAEGKPVTVSDETIALIQKSLTYSELSDGAFDITIAPLSSLWDFKDKKTIPDSQDIEKAKNLVDYHTISISGNTVTLLNPKASIDLGAIAKGYIADKIKDYLVSKNVKSGLINLGGNVLTIGTKPDGSAWNIGIQKPFDEQNAAITSVHLSDESVVTSGVYERYFKQDGVIYHHILDAKTGYPFQNGLLGVTIISEQSVDGDALSTTCFALGLQKGMELIRSLPDIDAIFITDDYQLHDSRDTDYNS</sequence>
<dbReference type="EC" id="2.7.1.180" evidence="1 10"/>
<dbReference type="Gene3D" id="3.10.520.10">
    <property type="entry name" value="ApbE-like domains"/>
    <property type="match status" value="1"/>
</dbReference>
<keyword evidence="12 13" id="KW-0449">Lipoprotein</keyword>
<dbReference type="Pfam" id="PF02424">
    <property type="entry name" value="ApbE"/>
    <property type="match status" value="1"/>
</dbReference>
<dbReference type="PANTHER" id="PTHR30040:SF2">
    <property type="entry name" value="FAD:PROTEIN FMN TRANSFERASE"/>
    <property type="match status" value="1"/>
</dbReference>
<evidence type="ECO:0000256" key="10">
    <source>
        <dbReference type="PIRNR" id="PIRNR006268"/>
    </source>
</evidence>
<dbReference type="AlphaFoldDB" id="A0A4U8Q6A5"/>
<keyword evidence="12" id="KW-0732">Signal</keyword>
<evidence type="ECO:0000256" key="9">
    <source>
        <dbReference type="ARBA" id="ARBA00048540"/>
    </source>
</evidence>
<evidence type="ECO:0000256" key="4">
    <source>
        <dbReference type="ARBA" id="ARBA00022679"/>
    </source>
</evidence>
<evidence type="ECO:0000256" key="12">
    <source>
        <dbReference type="RuleBase" id="RU363002"/>
    </source>
</evidence>
<dbReference type="GO" id="GO:0005886">
    <property type="term" value="C:plasma membrane"/>
    <property type="evidence" value="ECO:0007669"/>
    <property type="project" value="UniProtKB-SubCell"/>
</dbReference>
<protein>
    <recommendedName>
        <fullName evidence="2 10">FAD:protein FMN transferase</fullName>
        <ecNumber evidence="1 10">2.7.1.180</ecNumber>
    </recommendedName>
    <alternativeName>
        <fullName evidence="8 10">Flavin transferase</fullName>
    </alternativeName>
</protein>
<keyword evidence="7 10" id="KW-0460">Magnesium</keyword>
<evidence type="ECO:0000256" key="5">
    <source>
        <dbReference type="ARBA" id="ARBA00022723"/>
    </source>
</evidence>
<evidence type="ECO:0000256" key="3">
    <source>
        <dbReference type="ARBA" id="ARBA00022630"/>
    </source>
</evidence>
<comment type="caution">
    <text evidence="13">The sequence shown here is derived from an EMBL/GenBank/DDBJ whole genome shotgun (WGS) entry which is preliminary data.</text>
</comment>
<dbReference type="EMBL" id="QGQD01000063">
    <property type="protein sequence ID" value="TLC99863.1"/>
    <property type="molecule type" value="Genomic_DNA"/>
</dbReference>
<accession>A0A4U8Q6A5</accession>
<dbReference type="GO" id="GO:0046872">
    <property type="term" value="F:metal ion binding"/>
    <property type="evidence" value="ECO:0007669"/>
    <property type="project" value="UniProtKB-UniRule"/>
</dbReference>
<feature type="binding site" evidence="11">
    <location>
        <position position="282"/>
    </location>
    <ligand>
        <name>Mg(2+)</name>
        <dbReference type="ChEBI" id="CHEBI:18420"/>
    </ligand>
</feature>
<evidence type="ECO:0000256" key="2">
    <source>
        <dbReference type="ARBA" id="ARBA00016337"/>
    </source>
</evidence>
<comment type="catalytic activity">
    <reaction evidence="9 10 12">
        <text>L-threonyl-[protein] + FAD = FMN-L-threonyl-[protein] + AMP + H(+)</text>
        <dbReference type="Rhea" id="RHEA:36847"/>
        <dbReference type="Rhea" id="RHEA-COMP:11060"/>
        <dbReference type="Rhea" id="RHEA-COMP:11061"/>
        <dbReference type="ChEBI" id="CHEBI:15378"/>
        <dbReference type="ChEBI" id="CHEBI:30013"/>
        <dbReference type="ChEBI" id="CHEBI:57692"/>
        <dbReference type="ChEBI" id="CHEBI:74257"/>
        <dbReference type="ChEBI" id="CHEBI:456215"/>
        <dbReference type="EC" id="2.7.1.180"/>
    </reaction>
</comment>
<evidence type="ECO:0000256" key="1">
    <source>
        <dbReference type="ARBA" id="ARBA00011955"/>
    </source>
</evidence>